<evidence type="ECO:0000313" key="3">
    <source>
        <dbReference type="EMBL" id="SOO24170.1"/>
    </source>
</evidence>
<dbReference type="InterPro" id="IPR032816">
    <property type="entry name" value="VTT_dom"/>
</dbReference>
<dbReference type="GO" id="GO:0005886">
    <property type="term" value="C:plasma membrane"/>
    <property type="evidence" value="ECO:0007669"/>
    <property type="project" value="UniProtKB-ARBA"/>
</dbReference>
<name>A0A7Z7J1A8_XANCH</name>
<evidence type="ECO:0000259" key="2">
    <source>
        <dbReference type="Pfam" id="PF09335"/>
    </source>
</evidence>
<keyword evidence="1" id="KW-1133">Transmembrane helix</keyword>
<evidence type="ECO:0000313" key="4">
    <source>
        <dbReference type="Proteomes" id="UP000234345"/>
    </source>
</evidence>
<organism evidence="3 4">
    <name type="scientific">Xanthomonas campestris pv. phaseoli</name>
    <dbReference type="NCBI Taxonomy" id="317013"/>
    <lineage>
        <taxon>Bacteria</taxon>
        <taxon>Pseudomonadati</taxon>
        <taxon>Pseudomonadota</taxon>
        <taxon>Gammaproteobacteria</taxon>
        <taxon>Lysobacterales</taxon>
        <taxon>Lysobacteraceae</taxon>
        <taxon>Xanthomonas</taxon>
    </lineage>
</organism>
<feature type="transmembrane region" description="Helical" evidence="1">
    <location>
        <begin position="31"/>
        <end position="50"/>
    </location>
</feature>
<proteinExistence type="predicted"/>
<keyword evidence="1" id="KW-0472">Membrane</keyword>
<dbReference type="PANTHER" id="PTHR42709">
    <property type="entry name" value="ALKALINE PHOSPHATASE LIKE PROTEIN"/>
    <property type="match status" value="1"/>
</dbReference>
<sequence>MVNLPWPLTNTRSIKVRLDSYHAAVTDSFPWLPLTYFSLFVVSLIAATLLPAQSEAVLVALLLDGGSAVGLVAIASLGNVLGSLINWWIGREAVRFQGRRWFPIKPNALLRAQAWYRRYGKWSLLLSWMPVIGDPLTLAAGVMREPLRAVVPLLVVAKTTRYAVVAWATLAIA</sequence>
<reference evidence="3 4" key="1">
    <citation type="submission" date="2017-10" db="EMBL/GenBank/DDBJ databases">
        <authorList>
            <person name="Regsiter A."/>
            <person name="William W."/>
        </authorList>
    </citation>
    <scope>NUCLEOTIDE SEQUENCE [LARGE SCALE GENOMIC DNA]</scope>
    <source>
        <strain evidence="3 4">CFBP6991</strain>
    </source>
</reference>
<dbReference type="InterPro" id="IPR051311">
    <property type="entry name" value="DedA_domain"/>
</dbReference>
<feature type="transmembrane region" description="Helical" evidence="1">
    <location>
        <begin position="57"/>
        <end position="89"/>
    </location>
</feature>
<dbReference type="Proteomes" id="UP000234345">
    <property type="component" value="Unassembled WGS sequence"/>
</dbReference>
<feature type="domain" description="VTT" evidence="2">
    <location>
        <begin position="63"/>
        <end position="166"/>
    </location>
</feature>
<comment type="caution">
    <text evidence="3">The sequence shown here is derived from an EMBL/GenBank/DDBJ whole genome shotgun (WGS) entry which is preliminary data.</text>
</comment>
<dbReference type="EMBL" id="OCZC01000059">
    <property type="protein sequence ID" value="SOO24170.1"/>
    <property type="molecule type" value="Genomic_DNA"/>
</dbReference>
<gene>
    <name evidence="3" type="primary">yqaA</name>
    <name evidence="3" type="ORF">XFF6991_320169</name>
</gene>
<accession>A0A7Z7J1A8</accession>
<dbReference type="PANTHER" id="PTHR42709:SF4">
    <property type="entry name" value="INNER MEMBRANE PROTEIN YQAA"/>
    <property type="match status" value="1"/>
</dbReference>
<dbReference type="Pfam" id="PF09335">
    <property type="entry name" value="VTT_dom"/>
    <property type="match status" value="1"/>
</dbReference>
<keyword evidence="1" id="KW-0812">Transmembrane</keyword>
<protein>
    <submittedName>
        <fullName evidence="3">Inner membrane protein yqaA</fullName>
    </submittedName>
</protein>
<dbReference type="AlphaFoldDB" id="A0A7Z7J1A8"/>
<evidence type="ECO:0000256" key="1">
    <source>
        <dbReference type="SAM" id="Phobius"/>
    </source>
</evidence>